<protein>
    <recommendedName>
        <fullName evidence="5">Galactose oxidase/kelch, beta-propeller</fullName>
    </recommendedName>
</protein>
<proteinExistence type="predicted"/>
<feature type="region of interest" description="Disordered" evidence="1">
    <location>
        <begin position="590"/>
        <end position="664"/>
    </location>
</feature>
<feature type="compositionally biased region" description="Polar residues" evidence="1">
    <location>
        <begin position="634"/>
        <end position="648"/>
    </location>
</feature>
<feature type="region of interest" description="Disordered" evidence="1">
    <location>
        <begin position="693"/>
        <end position="817"/>
    </location>
</feature>
<evidence type="ECO:0000313" key="3">
    <source>
        <dbReference type="EMBL" id="KAJ5367356.1"/>
    </source>
</evidence>
<feature type="compositionally biased region" description="Low complexity" evidence="1">
    <location>
        <begin position="649"/>
        <end position="659"/>
    </location>
</feature>
<evidence type="ECO:0000313" key="4">
    <source>
        <dbReference type="Proteomes" id="UP001148299"/>
    </source>
</evidence>
<feature type="compositionally biased region" description="Polar residues" evidence="1">
    <location>
        <begin position="485"/>
        <end position="522"/>
    </location>
</feature>
<keyword evidence="4" id="KW-1185">Reference proteome</keyword>
<organism evidence="3 4">
    <name type="scientific">Penicillium brevicompactum</name>
    <dbReference type="NCBI Taxonomy" id="5074"/>
    <lineage>
        <taxon>Eukaryota</taxon>
        <taxon>Fungi</taxon>
        <taxon>Dikarya</taxon>
        <taxon>Ascomycota</taxon>
        <taxon>Pezizomycotina</taxon>
        <taxon>Eurotiomycetes</taxon>
        <taxon>Eurotiomycetidae</taxon>
        <taxon>Eurotiales</taxon>
        <taxon>Aspergillaceae</taxon>
        <taxon>Penicillium</taxon>
    </lineage>
</organism>
<dbReference type="Gene3D" id="2.120.10.80">
    <property type="entry name" value="Kelch-type beta propeller"/>
    <property type="match status" value="1"/>
</dbReference>
<dbReference type="InterPro" id="IPR011043">
    <property type="entry name" value="Gal_Oxase/kelch_b-propeller"/>
</dbReference>
<comment type="caution">
    <text evidence="3">The sequence shown here is derived from an EMBL/GenBank/DDBJ whole genome shotgun (WGS) entry which is preliminary data.</text>
</comment>
<reference evidence="3" key="2">
    <citation type="journal article" date="2023" name="IMA Fungus">
        <title>Comparative genomic study of the Penicillium genus elucidates a diverse pangenome and 15 lateral gene transfer events.</title>
        <authorList>
            <person name="Petersen C."/>
            <person name="Sorensen T."/>
            <person name="Nielsen M.R."/>
            <person name="Sondergaard T.E."/>
            <person name="Sorensen J.L."/>
            <person name="Fitzpatrick D.A."/>
            <person name="Frisvad J.C."/>
            <person name="Nielsen K.L."/>
        </authorList>
    </citation>
    <scope>NUCLEOTIDE SEQUENCE</scope>
    <source>
        <strain evidence="3">IBT 35675</strain>
    </source>
</reference>
<gene>
    <name evidence="3" type="ORF">N7541_001297</name>
</gene>
<dbReference type="AlphaFoldDB" id="A0A9W9RWA1"/>
<dbReference type="EMBL" id="JAPZBR010000001">
    <property type="protein sequence ID" value="KAJ5367356.1"/>
    <property type="molecule type" value="Genomic_DNA"/>
</dbReference>
<keyword evidence="2" id="KW-0732">Signal</keyword>
<evidence type="ECO:0000256" key="2">
    <source>
        <dbReference type="SAM" id="SignalP"/>
    </source>
</evidence>
<name>A0A9W9RWA1_PENBR</name>
<feature type="region of interest" description="Disordered" evidence="1">
    <location>
        <begin position="903"/>
        <end position="923"/>
    </location>
</feature>
<feature type="region of interest" description="Disordered" evidence="1">
    <location>
        <begin position="480"/>
        <end position="554"/>
    </location>
</feature>
<feature type="compositionally biased region" description="Polar residues" evidence="1">
    <location>
        <begin position="737"/>
        <end position="748"/>
    </location>
</feature>
<dbReference type="SUPFAM" id="SSF50965">
    <property type="entry name" value="Galactose oxidase, central domain"/>
    <property type="match status" value="1"/>
</dbReference>
<evidence type="ECO:0000256" key="1">
    <source>
        <dbReference type="SAM" id="MobiDB-lite"/>
    </source>
</evidence>
<reference evidence="3" key="1">
    <citation type="submission" date="2022-12" db="EMBL/GenBank/DDBJ databases">
        <authorList>
            <person name="Petersen C."/>
        </authorList>
    </citation>
    <scope>NUCLEOTIDE SEQUENCE</scope>
    <source>
        <strain evidence="3">IBT 35675</strain>
    </source>
</reference>
<evidence type="ECO:0008006" key="5">
    <source>
        <dbReference type="Google" id="ProtNLM"/>
    </source>
</evidence>
<feature type="signal peptide" evidence="2">
    <location>
        <begin position="1"/>
        <end position="22"/>
    </location>
</feature>
<dbReference type="Proteomes" id="UP001148299">
    <property type="component" value="Unassembled WGS sequence"/>
</dbReference>
<feature type="chain" id="PRO_5040969326" description="Galactose oxidase/kelch, beta-propeller" evidence="2">
    <location>
        <begin position="23"/>
        <end position="923"/>
    </location>
</feature>
<accession>A0A9W9RWA1</accession>
<sequence>MERNRYPLLLSALVALVCPSTAIYSPTSVFLSPQHNDSLAYILRPGATGTEFLSLNLSSSINADDLSYNTLLSSAPFHTDHNSTAISTIDDHSRITVYAGSCGSGTDHQALWQFRPDTNSSTGNGTWTKLQVNSDGKTAPNYLAAGFSYSSSHRKESSMYAFGGMCPFANSTDDTWIEAANYSQSTVVLGQSPYYSNKYTAATTGNRAPPVAEAGMAVVPLEATYSAESTVKQQDFLFIGGHTRQAFLNMSQLAVFSVPQQSWSFVSAGGKMTKSELAVRDWTDVEPRSGHTAVLSGNGRKIFVFGGWVGDTSVAADPQFAVLELAEGFGGAAEWTWTTPSPVGLGMDEGSGIFGHGAAMLPGDVMMISGGYKIAKQSSKRAVAATSNSQVYLYNVSSNSWSGSYHNPAAVSEPASKSSSKALSSSQKAGLGVGLGIGCPAAIAVLLVAWNCYRKRCVKGKRDSQLRELALGAERAHFWGRDDPNQASSIRSSGMSEKRNSSAYPWSPNSNQSPTSDWQNRRGSAAERTGLLMDAPSPTKNNPPPANARPFPNRYSEYRRSDATDIHPIDEREEDEAVFRENLMATIPAISQTRPKSEPEDPFSDTPYATPRSTIFGVGLGPFYSRRKDIGQDSPESPTKSERTTTNLSDSSAFSYASSQPVGQVHQARAVVIQRPYSWGSERHSLENLAAASMHSDPDGVAPSENSSDSYSTAQTNMSHRQAENESLLFDPLDPSTPITNYEPSSPSKLPRQKSRSSSGWMINTMRRALTMSRREAHDSSTEHGSASGIDRGSTLLGSEQDSPSSSVTPRRTVSASAELFRRKQGAKDWNAKRVSDDVFNTARSTRDDLFRDAPGYLGNDVLTDNEDDVHDWDLEGTAEGRRVQMTFTVPREKLRVVNATAGDMDNISERSASRPGSRRVST</sequence>
<feature type="compositionally biased region" description="Basic and acidic residues" evidence="1">
    <location>
        <begin position="773"/>
        <end position="782"/>
    </location>
</feature>
<feature type="compositionally biased region" description="Polar residues" evidence="1">
    <location>
        <begin position="796"/>
        <end position="816"/>
    </location>
</feature>
<feature type="compositionally biased region" description="Polar residues" evidence="1">
    <location>
        <begin position="704"/>
        <end position="720"/>
    </location>
</feature>
<dbReference type="InterPro" id="IPR015915">
    <property type="entry name" value="Kelch-typ_b-propeller"/>
</dbReference>